<dbReference type="InterPro" id="IPR000086">
    <property type="entry name" value="NUDIX_hydrolase_dom"/>
</dbReference>
<reference evidence="4" key="1">
    <citation type="submission" date="2017-09" db="EMBL/GenBank/DDBJ databases">
        <title>Depth-based differentiation of microbial function through sediment-hosted aquifers and enrichment of novel symbionts in the deep terrestrial subsurface.</title>
        <authorList>
            <person name="Probst A.J."/>
            <person name="Ladd B."/>
            <person name="Jarett J.K."/>
            <person name="Geller-Mcgrath D.E."/>
            <person name="Sieber C.M.K."/>
            <person name="Emerson J.B."/>
            <person name="Anantharaman K."/>
            <person name="Thomas B.C."/>
            <person name="Malmstrom R."/>
            <person name="Stieglmeier M."/>
            <person name="Klingl A."/>
            <person name="Woyke T."/>
            <person name="Ryan C.M."/>
            <person name="Banfield J.F."/>
        </authorList>
    </citation>
    <scope>NUCLEOTIDE SEQUENCE [LARGE SCALE GENOMIC DNA]</scope>
</reference>
<dbReference type="EMBL" id="PFNL01000129">
    <property type="protein sequence ID" value="PIZ45599.1"/>
    <property type="molecule type" value="Genomic_DNA"/>
</dbReference>
<proteinExistence type="predicted"/>
<dbReference type="SUPFAM" id="SSF55811">
    <property type="entry name" value="Nudix"/>
    <property type="match status" value="1"/>
</dbReference>
<dbReference type="PROSITE" id="PS00893">
    <property type="entry name" value="NUDIX_BOX"/>
    <property type="match status" value="1"/>
</dbReference>
<gene>
    <name evidence="3" type="ORF">COY32_04955</name>
</gene>
<dbReference type="AlphaFoldDB" id="A0A2M7THD6"/>
<dbReference type="InterPro" id="IPR015797">
    <property type="entry name" value="NUDIX_hydrolase-like_dom_sf"/>
</dbReference>
<evidence type="ECO:0000313" key="4">
    <source>
        <dbReference type="Proteomes" id="UP000228920"/>
    </source>
</evidence>
<dbReference type="CDD" id="cd02883">
    <property type="entry name" value="NUDIX_Hydrolase"/>
    <property type="match status" value="1"/>
</dbReference>
<organism evidence="3 4">
    <name type="scientific">candidate division WWE3 bacterium CG_4_10_14_0_2_um_filter_41_14</name>
    <dbReference type="NCBI Taxonomy" id="1975072"/>
    <lineage>
        <taxon>Bacteria</taxon>
        <taxon>Katanobacteria</taxon>
    </lineage>
</organism>
<accession>A0A2M7THD6</accession>
<dbReference type="InterPro" id="IPR020084">
    <property type="entry name" value="NUDIX_hydrolase_CS"/>
</dbReference>
<protein>
    <recommendedName>
        <fullName evidence="2">Nudix hydrolase domain-containing protein</fullName>
    </recommendedName>
</protein>
<dbReference type="GO" id="GO:0016787">
    <property type="term" value="F:hydrolase activity"/>
    <property type="evidence" value="ECO:0007669"/>
    <property type="project" value="UniProtKB-KW"/>
</dbReference>
<keyword evidence="1" id="KW-0378">Hydrolase</keyword>
<evidence type="ECO:0000259" key="2">
    <source>
        <dbReference type="PROSITE" id="PS51462"/>
    </source>
</evidence>
<dbReference type="Proteomes" id="UP000228920">
    <property type="component" value="Unassembled WGS sequence"/>
</dbReference>
<feature type="domain" description="Nudix hydrolase" evidence="2">
    <location>
        <begin position="47"/>
        <end position="182"/>
    </location>
</feature>
<name>A0A2M7THD6_UNCKA</name>
<evidence type="ECO:0000256" key="1">
    <source>
        <dbReference type="ARBA" id="ARBA00022801"/>
    </source>
</evidence>
<sequence length="206" mass="23694">MENNKLNFHLNQLKILGLIEKNGTFYRLTDKGKGYAGKLDTEKLTLKVQAKISVWVCCQRDTDNLTNEYLIYTRLKSPFYGCQGFMSGKVDYGETVLKAASRELSEETGLTGDPTIVALKHYLVFDKKSNNLLEDKFMFLCLVKNPHGEITAGPEGIYKWVHENQLSEYVKNPFEDYDAFTSELDLIKSYTGTLRFTETHHYSEKF</sequence>
<evidence type="ECO:0000313" key="3">
    <source>
        <dbReference type="EMBL" id="PIZ45599.1"/>
    </source>
</evidence>
<comment type="caution">
    <text evidence="3">The sequence shown here is derived from an EMBL/GenBank/DDBJ whole genome shotgun (WGS) entry which is preliminary data.</text>
</comment>
<dbReference type="PROSITE" id="PS51462">
    <property type="entry name" value="NUDIX"/>
    <property type="match status" value="1"/>
</dbReference>
<dbReference type="Pfam" id="PF00293">
    <property type="entry name" value="NUDIX"/>
    <property type="match status" value="1"/>
</dbReference>
<dbReference type="Gene3D" id="3.90.79.10">
    <property type="entry name" value="Nucleoside Triphosphate Pyrophosphohydrolase"/>
    <property type="match status" value="1"/>
</dbReference>